<keyword evidence="1" id="KW-0378">Hydrolase</keyword>
<evidence type="ECO:0000313" key="2">
    <source>
        <dbReference type="Proteomes" id="UP000289726"/>
    </source>
</evidence>
<protein>
    <submittedName>
        <fullName evidence="1">HAD-IIB family hydrolase</fullName>
    </submittedName>
</protein>
<organism evidence="1 2">
    <name type="scientific">'Catharanthus roseus' aster yellows phytoplasma</name>
    <dbReference type="NCBI Taxonomy" id="1193712"/>
    <lineage>
        <taxon>Bacteria</taxon>
        <taxon>Bacillati</taxon>
        <taxon>Mycoplasmatota</taxon>
        <taxon>Mollicutes</taxon>
        <taxon>Acholeplasmatales</taxon>
        <taxon>Acholeplasmataceae</taxon>
        <taxon>Candidatus Phytoplasma</taxon>
        <taxon>16SrI (Aster yellows group)</taxon>
    </lineage>
</organism>
<dbReference type="NCBIfam" id="TIGR01484">
    <property type="entry name" value="HAD-SF-IIB"/>
    <property type="match status" value="1"/>
</dbReference>
<dbReference type="Gene3D" id="3.40.50.1000">
    <property type="entry name" value="HAD superfamily/HAD-like"/>
    <property type="match status" value="1"/>
</dbReference>
<name>A0A4P6MDP8_9MOLU</name>
<dbReference type="SUPFAM" id="SSF56784">
    <property type="entry name" value="HAD-like"/>
    <property type="match status" value="1"/>
</dbReference>
<dbReference type="InterPro" id="IPR036412">
    <property type="entry name" value="HAD-like_sf"/>
</dbReference>
<dbReference type="InterPro" id="IPR023214">
    <property type="entry name" value="HAD_sf"/>
</dbReference>
<dbReference type="Pfam" id="PF08282">
    <property type="entry name" value="Hydrolase_3"/>
    <property type="match status" value="1"/>
</dbReference>
<dbReference type="EMBL" id="CP035949">
    <property type="protein sequence ID" value="QBF23715.1"/>
    <property type="molecule type" value="Genomic_DNA"/>
</dbReference>
<dbReference type="PANTHER" id="PTHR10000">
    <property type="entry name" value="PHOSPHOSERINE PHOSPHATASE"/>
    <property type="match status" value="1"/>
</dbReference>
<dbReference type="GO" id="GO:0016791">
    <property type="term" value="F:phosphatase activity"/>
    <property type="evidence" value="ECO:0007669"/>
    <property type="project" value="TreeGrafter"/>
</dbReference>
<dbReference type="InterPro" id="IPR006379">
    <property type="entry name" value="HAD-SF_hydro_IIB"/>
</dbReference>
<keyword evidence="2" id="KW-1185">Reference proteome</keyword>
<dbReference type="Gene3D" id="3.30.1240.10">
    <property type="match status" value="1"/>
</dbReference>
<dbReference type="RefSeq" id="WP_130427404.1">
    <property type="nucleotide sequence ID" value="NZ_CP035949.1"/>
</dbReference>
<evidence type="ECO:0000313" key="1">
    <source>
        <dbReference type="EMBL" id="QBF23715.1"/>
    </source>
</evidence>
<dbReference type="Proteomes" id="UP000289726">
    <property type="component" value="Chromosome"/>
</dbReference>
<reference evidence="1 2" key="1">
    <citation type="submission" date="2019-02" db="EMBL/GenBank/DDBJ databases">
        <title>Draft Genome Sequence of Maize Bushy Stunt-like Phytoplasma group 16SrI-B (Aster yellows) in South Africa.</title>
        <authorList>
            <person name="Coetzee B."/>
            <person name="Douglas-Smit N."/>
            <person name="Maree H.J."/>
            <person name="Burger J.T."/>
            <person name="Kruger K."/>
            <person name="Pietersen G."/>
        </authorList>
    </citation>
    <scope>NUCLEOTIDE SEQUENCE [LARGE SCALE GENOMIC DNA]</scope>
    <source>
        <strain evidence="1 2">De Villa</strain>
    </source>
</reference>
<proteinExistence type="predicted"/>
<gene>
    <name evidence="1" type="ORF">EXT02_00570</name>
</gene>
<dbReference type="AlphaFoldDB" id="A0A4P6MDP8"/>
<sequence>MKKLIFFDIDGTLRSNKNKAILPQTKALIKELSQDTNVVLGIATGRSYARLGVLKELRPLFKYLVLCNGALTMQAKKTQEEKVLNEVCFEQKDVMQVKKAAATNGIALTLFTLDKIFAINLQNDQTLNNISSFKGEQKLVLNDAFFEQQKVYQMVLLHEKENDKEKIQQFLKNMPQLKAYFWDSGFVDIMYQKIDKSYGIKQIKDLYPDHQLICMGDGPNDFEMLKLADVAITMGNTKIEDLKNIANFVSPHIDEDRMYDFFKTKKII</sequence>
<dbReference type="GO" id="GO:0000287">
    <property type="term" value="F:magnesium ion binding"/>
    <property type="evidence" value="ECO:0007669"/>
    <property type="project" value="TreeGrafter"/>
</dbReference>
<dbReference type="PANTHER" id="PTHR10000:SF25">
    <property type="entry name" value="PHOSPHATASE YKRA-RELATED"/>
    <property type="match status" value="1"/>
</dbReference>
<accession>A0A4P6MDP8</accession>
<dbReference type="GO" id="GO:0005829">
    <property type="term" value="C:cytosol"/>
    <property type="evidence" value="ECO:0007669"/>
    <property type="project" value="TreeGrafter"/>
</dbReference>